<comment type="caution">
    <text evidence="2">The sequence shown here is derived from an EMBL/GenBank/DDBJ whole genome shotgun (WGS) entry which is preliminary data.</text>
</comment>
<evidence type="ECO:0000313" key="3">
    <source>
        <dbReference type="Proteomes" id="UP001515480"/>
    </source>
</evidence>
<proteinExistence type="predicted"/>
<evidence type="ECO:0008006" key="4">
    <source>
        <dbReference type="Google" id="ProtNLM"/>
    </source>
</evidence>
<dbReference type="EMBL" id="JBGBPQ010000014">
    <property type="protein sequence ID" value="KAL1511090.1"/>
    <property type="molecule type" value="Genomic_DNA"/>
</dbReference>
<dbReference type="InterPro" id="IPR029058">
    <property type="entry name" value="AB_hydrolase_fold"/>
</dbReference>
<accession>A0AB34J348</accession>
<dbReference type="AlphaFoldDB" id="A0AB34J348"/>
<gene>
    <name evidence="2" type="ORF">AB1Y20_005912</name>
</gene>
<keyword evidence="3" id="KW-1185">Reference proteome</keyword>
<feature type="region of interest" description="Disordered" evidence="1">
    <location>
        <begin position="325"/>
        <end position="349"/>
    </location>
</feature>
<protein>
    <recommendedName>
        <fullName evidence="4">Fungal lipase-like domain-containing protein</fullName>
    </recommendedName>
</protein>
<organism evidence="2 3">
    <name type="scientific">Prymnesium parvum</name>
    <name type="common">Toxic golden alga</name>
    <dbReference type="NCBI Taxonomy" id="97485"/>
    <lineage>
        <taxon>Eukaryota</taxon>
        <taxon>Haptista</taxon>
        <taxon>Haptophyta</taxon>
        <taxon>Prymnesiophyceae</taxon>
        <taxon>Prymnesiales</taxon>
        <taxon>Prymnesiaceae</taxon>
        <taxon>Prymnesium</taxon>
    </lineage>
</organism>
<sequence length="383" mass="41117">MAEEAAVLAVFFEGTANSITPVVTQVGMFFEACELVDLSQSSAPAPPAAGFKMGFDGCGHAFGIAGTIWAVGLGTQCAQVVLRVEELLARHRRVSVVVLGLSRGGIAALMLAKRLAEFDGDALSVQLCAFDPVPGNLVCTSRVLDVLRLNAANAVLDCSECHNLRRVLALYPHEPLPDLAFHAPILPRYPASDWCEVEEDAVCGCHQGALYPVASAHRSMRSACKASCLRILTFLSESGVPLREGCCADVEVLKREVLTEYEAELRLDAATYRIAHSSDGSGAILRHRRGILLNKHHRQLVAESSTQDLRKLSEVAADIGPLSTGCGLQRRTKGTSEESEDDGDSGEVRGSHKNVFLLEIQRSTPQRTPSGLIQTTMGLCIIS</sequence>
<evidence type="ECO:0000313" key="2">
    <source>
        <dbReference type="EMBL" id="KAL1511090.1"/>
    </source>
</evidence>
<reference evidence="2 3" key="1">
    <citation type="journal article" date="2024" name="Science">
        <title>Giant polyketide synthase enzymes in the biosynthesis of giant marine polyether toxins.</title>
        <authorList>
            <person name="Fallon T.R."/>
            <person name="Shende V.V."/>
            <person name="Wierzbicki I.H."/>
            <person name="Pendleton A.L."/>
            <person name="Watervoot N.F."/>
            <person name="Auber R.P."/>
            <person name="Gonzalez D.J."/>
            <person name="Wisecaver J.H."/>
            <person name="Moore B.S."/>
        </authorList>
    </citation>
    <scope>NUCLEOTIDE SEQUENCE [LARGE SCALE GENOMIC DNA]</scope>
    <source>
        <strain evidence="2 3">12B1</strain>
    </source>
</reference>
<evidence type="ECO:0000256" key="1">
    <source>
        <dbReference type="SAM" id="MobiDB-lite"/>
    </source>
</evidence>
<dbReference type="Proteomes" id="UP001515480">
    <property type="component" value="Unassembled WGS sequence"/>
</dbReference>
<dbReference type="SUPFAM" id="SSF53474">
    <property type="entry name" value="alpha/beta-Hydrolases"/>
    <property type="match status" value="1"/>
</dbReference>
<name>A0AB34J348_PRYPA</name>